<dbReference type="GO" id="GO:0000287">
    <property type="term" value="F:magnesium ion binding"/>
    <property type="evidence" value="ECO:0007669"/>
    <property type="project" value="TreeGrafter"/>
</dbReference>
<reference evidence="1 2" key="1">
    <citation type="submission" date="2016-11" db="EMBL/GenBank/DDBJ databases">
        <authorList>
            <person name="Jaros S."/>
            <person name="Januszkiewicz K."/>
            <person name="Wedrychowicz H."/>
        </authorList>
    </citation>
    <scope>NUCLEOTIDE SEQUENCE [LARGE SCALE GENOMIC DNA]</scope>
    <source>
        <strain evidence="1 2">DSM 2631</strain>
    </source>
</reference>
<organism evidence="1 2">
    <name type="scientific">Clostridium fallax</name>
    <dbReference type="NCBI Taxonomy" id="1533"/>
    <lineage>
        <taxon>Bacteria</taxon>
        <taxon>Bacillati</taxon>
        <taxon>Bacillota</taxon>
        <taxon>Clostridia</taxon>
        <taxon>Eubacteriales</taxon>
        <taxon>Clostridiaceae</taxon>
        <taxon>Clostridium</taxon>
    </lineage>
</organism>
<dbReference type="InterPro" id="IPR023214">
    <property type="entry name" value="HAD_sf"/>
</dbReference>
<evidence type="ECO:0008006" key="3">
    <source>
        <dbReference type="Google" id="ProtNLM"/>
    </source>
</evidence>
<dbReference type="GO" id="GO:0005829">
    <property type="term" value="C:cytosol"/>
    <property type="evidence" value="ECO:0007669"/>
    <property type="project" value="TreeGrafter"/>
</dbReference>
<dbReference type="Pfam" id="PF08282">
    <property type="entry name" value="Hydrolase_3"/>
    <property type="match status" value="1"/>
</dbReference>
<protein>
    <recommendedName>
        <fullName evidence="3">Cof subfamily of IIB subfamily of haloacid dehalogenase superfamily/HAD-superfamily hydrolase, subfamily IIB</fullName>
    </recommendedName>
</protein>
<gene>
    <name evidence="1" type="ORF">SAMN05443638_101131</name>
</gene>
<dbReference type="Proteomes" id="UP000184035">
    <property type="component" value="Unassembled WGS sequence"/>
</dbReference>
<dbReference type="InterPro" id="IPR000150">
    <property type="entry name" value="Cof"/>
</dbReference>
<dbReference type="EMBL" id="FQVM01000001">
    <property type="protein sequence ID" value="SHE34393.1"/>
    <property type="molecule type" value="Genomic_DNA"/>
</dbReference>
<keyword evidence="2" id="KW-1185">Reference proteome</keyword>
<accession>A0A1M4SQ68</accession>
<dbReference type="PROSITE" id="PS01228">
    <property type="entry name" value="COF_1"/>
    <property type="match status" value="1"/>
</dbReference>
<dbReference type="RefSeq" id="WP_072892292.1">
    <property type="nucleotide sequence ID" value="NZ_FQVM01000001.1"/>
</dbReference>
<evidence type="ECO:0000313" key="2">
    <source>
        <dbReference type="Proteomes" id="UP000184035"/>
    </source>
</evidence>
<dbReference type="InterPro" id="IPR036412">
    <property type="entry name" value="HAD-like_sf"/>
</dbReference>
<dbReference type="InterPro" id="IPR006379">
    <property type="entry name" value="HAD-SF_hydro_IIB"/>
</dbReference>
<dbReference type="CDD" id="cd07516">
    <property type="entry name" value="HAD_Pase"/>
    <property type="match status" value="1"/>
</dbReference>
<dbReference type="NCBIfam" id="TIGR00099">
    <property type="entry name" value="Cof-subfamily"/>
    <property type="match status" value="1"/>
</dbReference>
<dbReference type="SFLD" id="SFLDS00003">
    <property type="entry name" value="Haloacid_Dehalogenase"/>
    <property type="match status" value="1"/>
</dbReference>
<dbReference type="AlphaFoldDB" id="A0A1M4SQ68"/>
<dbReference type="PANTHER" id="PTHR10000:SF8">
    <property type="entry name" value="HAD SUPERFAMILY HYDROLASE-LIKE, TYPE 3"/>
    <property type="match status" value="1"/>
</dbReference>
<sequence>MKYKLVCIDIDGTLLNSSKRVSKGNKVALKKAFDKGVKIVITTGRIFNNAAYYSDLIGAKSAVIAANGGIIKEKDNDKVIYKNQISEDICKNILEIALKNKVSIHFHTANYIFNNSFLQSLLFRLVMTFGKPRNRKVKIVKVNSKKQWEEIFTKYKDDIIKAIIVDLNKSKLKKVRKDLEKLNDLEVLSSGWYNLEVNKKGISKGKAVKYLAEYYGIKREEVIAIGDNENDISMIEYAGLGVAMGNGIKELKEKADYITDSNNRNGVSKVIEKFILNS</sequence>
<dbReference type="OrthoDB" id="9781413at2"/>
<dbReference type="PROSITE" id="PS01229">
    <property type="entry name" value="COF_2"/>
    <property type="match status" value="1"/>
</dbReference>
<name>A0A1M4SQ68_9CLOT</name>
<dbReference type="Gene3D" id="3.40.50.1000">
    <property type="entry name" value="HAD superfamily/HAD-like"/>
    <property type="match status" value="1"/>
</dbReference>
<dbReference type="Gene3D" id="3.30.1240.10">
    <property type="match status" value="1"/>
</dbReference>
<dbReference type="STRING" id="1533.SAMN05443638_101131"/>
<dbReference type="NCBIfam" id="TIGR01484">
    <property type="entry name" value="HAD-SF-IIB"/>
    <property type="match status" value="1"/>
</dbReference>
<dbReference type="SFLD" id="SFLDG01140">
    <property type="entry name" value="C2.B:_Phosphomannomutase_and_P"/>
    <property type="match status" value="1"/>
</dbReference>
<dbReference type="SFLD" id="SFLDG01144">
    <property type="entry name" value="C2.B.4:_PGP_Like"/>
    <property type="match status" value="1"/>
</dbReference>
<evidence type="ECO:0000313" key="1">
    <source>
        <dbReference type="EMBL" id="SHE34393.1"/>
    </source>
</evidence>
<proteinExistence type="predicted"/>
<dbReference type="GO" id="GO:0016791">
    <property type="term" value="F:phosphatase activity"/>
    <property type="evidence" value="ECO:0007669"/>
    <property type="project" value="TreeGrafter"/>
</dbReference>
<dbReference type="PANTHER" id="PTHR10000">
    <property type="entry name" value="PHOSPHOSERINE PHOSPHATASE"/>
    <property type="match status" value="1"/>
</dbReference>
<dbReference type="SUPFAM" id="SSF56784">
    <property type="entry name" value="HAD-like"/>
    <property type="match status" value="1"/>
</dbReference>